<evidence type="ECO:0000256" key="3">
    <source>
        <dbReference type="ARBA" id="ARBA00022833"/>
    </source>
</evidence>
<dbReference type="Gene3D" id="6.10.140.2220">
    <property type="match status" value="1"/>
</dbReference>
<dbReference type="STRING" id="93625.A0A409XQ69"/>
<sequence length="418" mass="47579">MSSNNISRDELQILLSSMGIVLPKDNKLPTEELNRRFGQALNTSQEFSDVIENTPINLSSLPKWFSRQSLFEATQRGNLTEALAGVMSQPKKGHLSSKEETFKEMRQSILLMAHACDVGIRDIFFVTDGDKPGISIRIIDVFRSKNKVPLFFFVYKELIPTPSTSIWNLKDDIPIDKTHINSRISDLERRTLLRLFRKNTKKLDPKANATEFNAEGGFHPSFVLPLCPIAMRNLGKLTNDPGCEVCGKKNTSRCMQCMSVVYCSKNCQRAHWKTHKKTCKSIKGGTWHAITVHEPNVVAPQLSSIVNRLESTHDPYTAGMSPSNNGIPPDVHGGKIFLAKFQVALTYDDQGTNAPDMLIYDRTRSFRFFWKRSSNPELFAEAQTMMGSKLKFYRWMRRTGDYQFDLCIDRAPEEDPLW</sequence>
<evidence type="ECO:0000256" key="4">
    <source>
        <dbReference type="PROSITE-ProRule" id="PRU00134"/>
    </source>
</evidence>
<feature type="domain" description="MYND-type" evidence="5">
    <location>
        <begin position="243"/>
        <end position="279"/>
    </location>
</feature>
<dbReference type="PROSITE" id="PS50865">
    <property type="entry name" value="ZF_MYND_2"/>
    <property type="match status" value="1"/>
</dbReference>
<protein>
    <recommendedName>
        <fullName evidence="5">MYND-type domain-containing protein</fullName>
    </recommendedName>
</protein>
<evidence type="ECO:0000256" key="1">
    <source>
        <dbReference type="ARBA" id="ARBA00022723"/>
    </source>
</evidence>
<name>A0A409XQ69_PSICY</name>
<dbReference type="PROSITE" id="PS01360">
    <property type="entry name" value="ZF_MYND_1"/>
    <property type="match status" value="1"/>
</dbReference>
<proteinExistence type="predicted"/>
<dbReference type="SUPFAM" id="SSF144232">
    <property type="entry name" value="HIT/MYND zinc finger-like"/>
    <property type="match status" value="1"/>
</dbReference>
<evidence type="ECO:0000256" key="2">
    <source>
        <dbReference type="ARBA" id="ARBA00022771"/>
    </source>
</evidence>
<keyword evidence="7" id="KW-1185">Reference proteome</keyword>
<dbReference type="PANTHER" id="PTHR10237:SF14">
    <property type="entry name" value="MYND-TYPE DOMAIN-CONTAINING PROTEIN"/>
    <property type="match status" value="1"/>
</dbReference>
<keyword evidence="3" id="KW-0862">Zinc</keyword>
<dbReference type="AlphaFoldDB" id="A0A409XQ69"/>
<accession>A0A409XQ69</accession>
<evidence type="ECO:0000313" key="6">
    <source>
        <dbReference type="EMBL" id="PPQ92952.1"/>
    </source>
</evidence>
<organism evidence="6 7">
    <name type="scientific">Psilocybe cyanescens</name>
    <dbReference type="NCBI Taxonomy" id="93625"/>
    <lineage>
        <taxon>Eukaryota</taxon>
        <taxon>Fungi</taxon>
        <taxon>Dikarya</taxon>
        <taxon>Basidiomycota</taxon>
        <taxon>Agaricomycotina</taxon>
        <taxon>Agaricomycetes</taxon>
        <taxon>Agaricomycetidae</taxon>
        <taxon>Agaricales</taxon>
        <taxon>Agaricineae</taxon>
        <taxon>Strophariaceae</taxon>
        <taxon>Psilocybe</taxon>
    </lineage>
</organism>
<dbReference type="GO" id="GO:0008270">
    <property type="term" value="F:zinc ion binding"/>
    <property type="evidence" value="ECO:0007669"/>
    <property type="project" value="UniProtKB-KW"/>
</dbReference>
<dbReference type="GO" id="GO:0005634">
    <property type="term" value="C:nucleus"/>
    <property type="evidence" value="ECO:0007669"/>
    <property type="project" value="TreeGrafter"/>
</dbReference>
<evidence type="ECO:0000259" key="5">
    <source>
        <dbReference type="PROSITE" id="PS50865"/>
    </source>
</evidence>
<dbReference type="InParanoid" id="A0A409XQ69"/>
<comment type="caution">
    <text evidence="6">The sequence shown here is derived from an EMBL/GenBank/DDBJ whole genome shotgun (WGS) entry which is preliminary data.</text>
</comment>
<dbReference type="InterPro" id="IPR002893">
    <property type="entry name" value="Znf_MYND"/>
</dbReference>
<keyword evidence="1" id="KW-0479">Metal-binding</keyword>
<gene>
    <name evidence="6" type="ORF">CVT25_000215</name>
</gene>
<dbReference type="InterPro" id="IPR024119">
    <property type="entry name" value="TF_DEAF-1"/>
</dbReference>
<dbReference type="GO" id="GO:0000981">
    <property type="term" value="F:DNA-binding transcription factor activity, RNA polymerase II-specific"/>
    <property type="evidence" value="ECO:0007669"/>
    <property type="project" value="TreeGrafter"/>
</dbReference>
<dbReference type="PANTHER" id="PTHR10237">
    <property type="entry name" value="DEFORMED EPIDERMAL AUTOREGULATORY FACTOR 1 HOMOLOG SUPPRESSIN"/>
    <property type="match status" value="1"/>
</dbReference>
<dbReference type="EMBL" id="NHYD01000891">
    <property type="protein sequence ID" value="PPQ92952.1"/>
    <property type="molecule type" value="Genomic_DNA"/>
</dbReference>
<dbReference type="Proteomes" id="UP000283269">
    <property type="component" value="Unassembled WGS sequence"/>
</dbReference>
<reference evidence="6 7" key="1">
    <citation type="journal article" date="2018" name="Evol. Lett.">
        <title>Horizontal gene cluster transfer increased hallucinogenic mushroom diversity.</title>
        <authorList>
            <person name="Reynolds H.T."/>
            <person name="Vijayakumar V."/>
            <person name="Gluck-Thaler E."/>
            <person name="Korotkin H.B."/>
            <person name="Matheny P.B."/>
            <person name="Slot J.C."/>
        </authorList>
    </citation>
    <scope>NUCLEOTIDE SEQUENCE [LARGE SCALE GENOMIC DNA]</scope>
    <source>
        <strain evidence="6 7">2631</strain>
    </source>
</reference>
<evidence type="ECO:0000313" key="7">
    <source>
        <dbReference type="Proteomes" id="UP000283269"/>
    </source>
</evidence>
<keyword evidence="2 4" id="KW-0863">Zinc-finger</keyword>
<dbReference type="OrthoDB" id="341421at2759"/>
<dbReference type="Pfam" id="PF01753">
    <property type="entry name" value="zf-MYND"/>
    <property type="match status" value="1"/>
</dbReference>